<evidence type="ECO:0000256" key="5">
    <source>
        <dbReference type="PROSITE-ProRule" id="PRU00042"/>
    </source>
</evidence>
<evidence type="ECO:0000259" key="7">
    <source>
        <dbReference type="PROSITE" id="PS50157"/>
    </source>
</evidence>
<feature type="domain" description="C2H2-type" evidence="7">
    <location>
        <begin position="656"/>
        <end position="680"/>
    </location>
</feature>
<name>A0A3N4L2V1_9PEZI</name>
<protein>
    <recommendedName>
        <fullName evidence="7">C2H2-type domain-containing protein</fullName>
    </recommendedName>
</protein>
<feature type="compositionally biased region" description="Low complexity" evidence="6">
    <location>
        <begin position="1"/>
        <end position="13"/>
    </location>
</feature>
<keyword evidence="4" id="KW-0862">Zinc</keyword>
<dbReference type="SUPFAM" id="SSF57667">
    <property type="entry name" value="beta-beta-alpha zinc fingers"/>
    <property type="match status" value="2"/>
</dbReference>
<dbReference type="InterPro" id="IPR036236">
    <property type="entry name" value="Znf_C2H2_sf"/>
</dbReference>
<dbReference type="Proteomes" id="UP000277580">
    <property type="component" value="Unassembled WGS sequence"/>
</dbReference>
<organism evidence="8 9">
    <name type="scientific">Morchella conica CCBAS932</name>
    <dbReference type="NCBI Taxonomy" id="1392247"/>
    <lineage>
        <taxon>Eukaryota</taxon>
        <taxon>Fungi</taxon>
        <taxon>Dikarya</taxon>
        <taxon>Ascomycota</taxon>
        <taxon>Pezizomycotina</taxon>
        <taxon>Pezizomycetes</taxon>
        <taxon>Pezizales</taxon>
        <taxon>Morchellaceae</taxon>
        <taxon>Morchella</taxon>
    </lineage>
</organism>
<evidence type="ECO:0000256" key="3">
    <source>
        <dbReference type="ARBA" id="ARBA00022771"/>
    </source>
</evidence>
<dbReference type="FunFam" id="3.30.160.60:FF:000125">
    <property type="entry name" value="Putative zinc finger protein 143"/>
    <property type="match status" value="1"/>
</dbReference>
<dbReference type="SMART" id="SM00355">
    <property type="entry name" value="ZnF_C2H2"/>
    <property type="match status" value="7"/>
</dbReference>
<feature type="compositionally biased region" description="Polar residues" evidence="6">
    <location>
        <begin position="377"/>
        <end position="399"/>
    </location>
</feature>
<proteinExistence type="predicted"/>
<feature type="region of interest" description="Disordered" evidence="6">
    <location>
        <begin position="272"/>
        <end position="309"/>
    </location>
</feature>
<dbReference type="EMBL" id="ML119115">
    <property type="protein sequence ID" value="RPB14931.1"/>
    <property type="molecule type" value="Genomic_DNA"/>
</dbReference>
<keyword evidence="9" id="KW-1185">Reference proteome</keyword>
<evidence type="ECO:0000256" key="4">
    <source>
        <dbReference type="ARBA" id="ARBA00022833"/>
    </source>
</evidence>
<dbReference type="GO" id="GO:0005667">
    <property type="term" value="C:transcription regulator complex"/>
    <property type="evidence" value="ECO:0007669"/>
    <property type="project" value="TreeGrafter"/>
</dbReference>
<evidence type="ECO:0000256" key="2">
    <source>
        <dbReference type="ARBA" id="ARBA00022737"/>
    </source>
</evidence>
<dbReference type="GO" id="GO:0000981">
    <property type="term" value="F:DNA-binding transcription factor activity, RNA polymerase II-specific"/>
    <property type="evidence" value="ECO:0007669"/>
    <property type="project" value="UniProtKB-ARBA"/>
</dbReference>
<dbReference type="GO" id="GO:0000978">
    <property type="term" value="F:RNA polymerase II cis-regulatory region sequence-specific DNA binding"/>
    <property type="evidence" value="ECO:0007669"/>
    <property type="project" value="TreeGrafter"/>
</dbReference>
<dbReference type="PROSITE" id="PS50157">
    <property type="entry name" value="ZINC_FINGER_C2H2_2"/>
    <property type="match status" value="4"/>
</dbReference>
<dbReference type="OrthoDB" id="3437960at2759"/>
<dbReference type="FunFam" id="3.30.160.60:FF:002343">
    <property type="entry name" value="Zinc finger protein 33A"/>
    <property type="match status" value="1"/>
</dbReference>
<dbReference type="PANTHER" id="PTHR14003">
    <property type="entry name" value="TRANSCRIPTIONAL REPRESSOR PROTEIN YY"/>
    <property type="match status" value="1"/>
</dbReference>
<dbReference type="AlphaFoldDB" id="A0A3N4L2V1"/>
<dbReference type="FunFam" id="3.30.160.60:FF:000557">
    <property type="entry name" value="zinc finger and SCAN domain-containing protein 29"/>
    <property type="match status" value="1"/>
</dbReference>
<feature type="region of interest" description="Disordered" evidence="6">
    <location>
        <begin position="371"/>
        <end position="399"/>
    </location>
</feature>
<keyword evidence="2" id="KW-0677">Repeat</keyword>
<dbReference type="InParanoid" id="A0A3N4L2V1"/>
<evidence type="ECO:0000313" key="8">
    <source>
        <dbReference type="EMBL" id="RPB14931.1"/>
    </source>
</evidence>
<dbReference type="InterPro" id="IPR013087">
    <property type="entry name" value="Znf_C2H2_type"/>
</dbReference>
<keyword evidence="1" id="KW-0479">Metal-binding</keyword>
<sequence length="724" mass="80582">MKSQLFSQSSQPQLSPPPPRPLHLLAECSLRDLLPRSHDIRPIPSAERDRVPYYQPYLSQYTRLNYQNSNYGGPEKRKFSQAMDGQGLQPDDIDFHDQIQQDQHQQQREAVNFLPWTSLASTTKDTNGEQKSGLTTLICAAESSPEASTTTPDPRDSIIPATKKIKQKTTSICSASSSCCDDDDCSSKCEDEDCDAPACEDCTACEIVPQFCDSESCLEQSSSCPEDASCVQKIICAKDDCEVTSCHPSDCVFGSGDVPGLDVPLWSVPLGGFAHQQPQNHNRNQDRDQLQNQHQSGSVEPNLLSLDYSNPDQLQDLQLHYPLPAQQLIHYPISQQNLASEPSESSRSSSAFLEPYNEFSSTFDHDYVAPSKRRRVSQTTPITSPTYEYPSKPSTPFSTAEPVQNWPNYTPTHNENWNNGMLFNTNPVNSNSLMDLNDCHWDGCNFHFASEVDFQMHLSTHLGKLTPEQCLWDACGTSVDGLEDLKEHLAVHLLPPDIDSSSGTSPAPTIDDGGPKRCEWLVSTGKNISISGEEELVRCGKTFASAEELQKHAKDEHIAILKKKTGHFCGWADCSRRDRPFSQKGKVERHLQTHTGFKSCKCTFCNKEFSAAQALQQHIRTHTGEKPYKCDVCFKEFAQGSALTMHKRVHTGDRPLKCEFPGCGKRFSESSNLSKHRKTHLSVGQHRCGFAGCERTFHRLAIIQPPKGLEGIPSKYEMSVGGSC</sequence>
<dbReference type="PANTHER" id="PTHR14003:SF20">
    <property type="entry name" value="FINGER DOMAIN PROTEIN, PUTATIVE (AFU_ORTHOLOGUE AFUA_4G10380)-RELATED"/>
    <property type="match status" value="1"/>
</dbReference>
<dbReference type="GO" id="GO:0000785">
    <property type="term" value="C:chromatin"/>
    <property type="evidence" value="ECO:0007669"/>
    <property type="project" value="TreeGrafter"/>
</dbReference>
<dbReference type="Gene3D" id="3.30.160.60">
    <property type="entry name" value="Classic Zinc Finger"/>
    <property type="match status" value="5"/>
</dbReference>
<dbReference type="STRING" id="1392247.A0A3N4L2V1"/>
<evidence type="ECO:0000256" key="6">
    <source>
        <dbReference type="SAM" id="MobiDB-lite"/>
    </source>
</evidence>
<feature type="domain" description="C2H2-type" evidence="7">
    <location>
        <begin position="628"/>
        <end position="655"/>
    </location>
</feature>
<dbReference type="PROSITE" id="PS00028">
    <property type="entry name" value="ZINC_FINGER_C2H2_1"/>
    <property type="match status" value="4"/>
</dbReference>
<gene>
    <name evidence="8" type="ORF">P167DRAFT_533517</name>
</gene>
<evidence type="ECO:0000256" key="1">
    <source>
        <dbReference type="ARBA" id="ARBA00022723"/>
    </source>
</evidence>
<dbReference type="Pfam" id="PF13912">
    <property type="entry name" value="zf-C2H2_6"/>
    <property type="match status" value="1"/>
</dbReference>
<dbReference type="Pfam" id="PF00096">
    <property type="entry name" value="zf-C2H2"/>
    <property type="match status" value="2"/>
</dbReference>
<reference evidence="8 9" key="1">
    <citation type="journal article" date="2018" name="Nat. Ecol. Evol.">
        <title>Pezizomycetes genomes reveal the molecular basis of ectomycorrhizal truffle lifestyle.</title>
        <authorList>
            <person name="Murat C."/>
            <person name="Payen T."/>
            <person name="Noel B."/>
            <person name="Kuo A."/>
            <person name="Morin E."/>
            <person name="Chen J."/>
            <person name="Kohler A."/>
            <person name="Krizsan K."/>
            <person name="Balestrini R."/>
            <person name="Da Silva C."/>
            <person name="Montanini B."/>
            <person name="Hainaut M."/>
            <person name="Levati E."/>
            <person name="Barry K.W."/>
            <person name="Belfiori B."/>
            <person name="Cichocki N."/>
            <person name="Clum A."/>
            <person name="Dockter R.B."/>
            <person name="Fauchery L."/>
            <person name="Guy J."/>
            <person name="Iotti M."/>
            <person name="Le Tacon F."/>
            <person name="Lindquist E.A."/>
            <person name="Lipzen A."/>
            <person name="Malagnac F."/>
            <person name="Mello A."/>
            <person name="Molinier V."/>
            <person name="Miyauchi S."/>
            <person name="Poulain J."/>
            <person name="Riccioni C."/>
            <person name="Rubini A."/>
            <person name="Sitrit Y."/>
            <person name="Splivallo R."/>
            <person name="Traeger S."/>
            <person name="Wang M."/>
            <person name="Zifcakova L."/>
            <person name="Wipf D."/>
            <person name="Zambonelli A."/>
            <person name="Paolocci F."/>
            <person name="Nowrousian M."/>
            <person name="Ottonello S."/>
            <person name="Baldrian P."/>
            <person name="Spatafora J.W."/>
            <person name="Henrissat B."/>
            <person name="Nagy L.G."/>
            <person name="Aury J.M."/>
            <person name="Wincker P."/>
            <person name="Grigoriev I.V."/>
            <person name="Bonfante P."/>
            <person name="Martin F.M."/>
        </authorList>
    </citation>
    <scope>NUCLEOTIDE SEQUENCE [LARGE SCALE GENOMIC DNA]</scope>
    <source>
        <strain evidence="8 9">CCBAS932</strain>
    </source>
</reference>
<keyword evidence="3 5" id="KW-0863">Zinc-finger</keyword>
<dbReference type="GO" id="GO:0008270">
    <property type="term" value="F:zinc ion binding"/>
    <property type="evidence" value="ECO:0007669"/>
    <property type="project" value="UniProtKB-KW"/>
</dbReference>
<feature type="domain" description="C2H2-type" evidence="7">
    <location>
        <begin position="600"/>
        <end position="627"/>
    </location>
</feature>
<accession>A0A3N4L2V1</accession>
<feature type="region of interest" description="Disordered" evidence="6">
    <location>
        <begin position="1"/>
        <end position="23"/>
    </location>
</feature>
<evidence type="ECO:0000313" key="9">
    <source>
        <dbReference type="Proteomes" id="UP000277580"/>
    </source>
</evidence>
<feature type="domain" description="C2H2-type" evidence="7">
    <location>
        <begin position="572"/>
        <end position="599"/>
    </location>
</feature>